<accession>A0A4Y8P7I7</accession>
<keyword evidence="2" id="KW-1185">Reference proteome</keyword>
<dbReference type="AlphaFoldDB" id="A0A4Y8P7I7"/>
<reference evidence="1 2" key="1">
    <citation type="submission" date="2016-05" db="EMBL/GenBank/DDBJ databases">
        <title>Diversity and Homogeneity among Thermoacidophilic Verrucomicrobia Methanotrophs Linked with Geographical Origin.</title>
        <authorList>
            <person name="Erikstad H.-A."/>
            <person name="Smestad N.B."/>
            <person name="Ceballos R.M."/>
            <person name="Birkeland N.-K."/>
        </authorList>
    </citation>
    <scope>NUCLEOTIDE SEQUENCE [LARGE SCALE GENOMIC DNA]</scope>
    <source>
        <strain evidence="1 2">Phi</strain>
    </source>
</reference>
<dbReference type="Proteomes" id="UP000297713">
    <property type="component" value="Unassembled WGS sequence"/>
</dbReference>
<sequence>MVDRSYDSKLIEDSLSVLSFLEELSKQSLQKTSKKKIEDFRKDNIIWFYDLPFDDPDIGGCWKEWIQTSQTELDSRPKAWLTVKKPKSEEPPIPEKCKPWVNKRSNSSEKPGLNKTITLNNYELFIQDYPDVQSEWEKYLQTQWIPWNKKERFIINCFDFINLYNKKKKDMSLSSLLVFYIGRAIIF</sequence>
<protein>
    <submittedName>
        <fullName evidence="1">Uncharacterized protein</fullName>
    </submittedName>
</protein>
<gene>
    <name evidence="1" type="ORF">A7Q10_02565</name>
</gene>
<proteinExistence type="predicted"/>
<evidence type="ECO:0000313" key="2">
    <source>
        <dbReference type="Proteomes" id="UP000297713"/>
    </source>
</evidence>
<dbReference type="EMBL" id="LXQC01000198">
    <property type="protein sequence ID" value="TFE65868.1"/>
    <property type="molecule type" value="Genomic_DNA"/>
</dbReference>
<organism evidence="1 2">
    <name type="scientific">Methylacidiphilum caldifontis</name>
    <dbReference type="NCBI Taxonomy" id="2795386"/>
    <lineage>
        <taxon>Bacteria</taxon>
        <taxon>Pseudomonadati</taxon>
        <taxon>Verrucomicrobiota</taxon>
        <taxon>Methylacidiphilae</taxon>
        <taxon>Methylacidiphilales</taxon>
        <taxon>Methylacidiphilaceae</taxon>
        <taxon>Methylacidiphilum (ex Ratnadevi et al. 2023)</taxon>
    </lineage>
</organism>
<name>A0A4Y8P7I7_9BACT</name>
<evidence type="ECO:0000313" key="1">
    <source>
        <dbReference type="EMBL" id="TFE65868.1"/>
    </source>
</evidence>
<dbReference type="RefSeq" id="WP_134440891.1">
    <property type="nucleotide sequence ID" value="NZ_LXQC01000198.1"/>
</dbReference>
<comment type="caution">
    <text evidence="1">The sequence shown here is derived from an EMBL/GenBank/DDBJ whole genome shotgun (WGS) entry which is preliminary data.</text>
</comment>